<reference evidence="2 3" key="1">
    <citation type="journal article" date="2020" name="G3 (Bethesda)">
        <title>Improved Reference Genome for Cyclotella cryptica CCMP332, a Model for Cell Wall Morphogenesis, Salinity Adaptation, and Lipid Production in Diatoms (Bacillariophyta).</title>
        <authorList>
            <person name="Roberts W.R."/>
            <person name="Downey K.M."/>
            <person name="Ruck E.C."/>
            <person name="Traller J.C."/>
            <person name="Alverson A.J."/>
        </authorList>
    </citation>
    <scope>NUCLEOTIDE SEQUENCE [LARGE SCALE GENOMIC DNA]</scope>
    <source>
        <strain evidence="2 3">CCMP332</strain>
    </source>
</reference>
<comment type="caution">
    <text evidence="2">The sequence shown here is derived from an EMBL/GenBank/DDBJ whole genome shotgun (WGS) entry which is preliminary data.</text>
</comment>
<feature type="transmembrane region" description="Helical" evidence="1">
    <location>
        <begin position="74"/>
        <end position="96"/>
    </location>
</feature>
<evidence type="ECO:0000313" key="3">
    <source>
        <dbReference type="Proteomes" id="UP001516023"/>
    </source>
</evidence>
<keyword evidence="1" id="KW-0812">Transmembrane</keyword>
<organism evidence="2 3">
    <name type="scientific">Cyclotella cryptica</name>
    <dbReference type="NCBI Taxonomy" id="29204"/>
    <lineage>
        <taxon>Eukaryota</taxon>
        <taxon>Sar</taxon>
        <taxon>Stramenopiles</taxon>
        <taxon>Ochrophyta</taxon>
        <taxon>Bacillariophyta</taxon>
        <taxon>Coscinodiscophyceae</taxon>
        <taxon>Thalassiosirophycidae</taxon>
        <taxon>Stephanodiscales</taxon>
        <taxon>Stephanodiscaceae</taxon>
        <taxon>Cyclotella</taxon>
    </lineage>
</organism>
<keyword evidence="1" id="KW-1133">Transmembrane helix</keyword>
<dbReference type="AlphaFoldDB" id="A0ABD3QJC6"/>
<name>A0ABD3QJC6_9STRA</name>
<keyword evidence="1" id="KW-0472">Membrane</keyword>
<feature type="transmembrane region" description="Helical" evidence="1">
    <location>
        <begin position="235"/>
        <end position="255"/>
    </location>
</feature>
<sequence>MKRVKQQPVIVDPTGWMVDNEISNFILLHQKEVLYMCMLGFFHFWFRGLGIRLVRIFIVSGSKVFAAAPKDAPVSYKLVSMILACTGGGILVPIFINGIPVPLANDAYPIAIFVSFAIHHYFPIVGEVINLSPAVKAVIIVFYEAVRAKVVTTFTVASAATISPSIFSFPVFGPIFCGTVAGCGGAFLPLSKGLDPIANGMQPPMITACIGATLVHLFLSTSLSEGVVDAITKAHLHLAMFFIFVGLVTSLGFGAKKKEVKTKEE</sequence>
<evidence type="ECO:0000313" key="2">
    <source>
        <dbReference type="EMBL" id="KAL3799571.1"/>
    </source>
</evidence>
<gene>
    <name evidence="2" type="ORF">HJC23_008698</name>
</gene>
<evidence type="ECO:0000256" key="1">
    <source>
        <dbReference type="SAM" id="Phobius"/>
    </source>
</evidence>
<accession>A0ABD3QJC6</accession>
<proteinExistence type="predicted"/>
<protein>
    <submittedName>
        <fullName evidence="2">Uncharacterized protein</fullName>
    </submittedName>
</protein>
<keyword evidence="3" id="KW-1185">Reference proteome</keyword>
<dbReference type="Proteomes" id="UP001516023">
    <property type="component" value="Unassembled WGS sequence"/>
</dbReference>
<feature type="transmembrane region" description="Helical" evidence="1">
    <location>
        <begin position="166"/>
        <end position="191"/>
    </location>
</feature>
<dbReference type="EMBL" id="JABMIG020000038">
    <property type="protein sequence ID" value="KAL3799571.1"/>
    <property type="molecule type" value="Genomic_DNA"/>
</dbReference>
<feature type="transmembrane region" description="Helical" evidence="1">
    <location>
        <begin position="203"/>
        <end position="223"/>
    </location>
</feature>
<feature type="transmembrane region" description="Helical" evidence="1">
    <location>
        <begin position="137"/>
        <end position="160"/>
    </location>
</feature>
<feature type="transmembrane region" description="Helical" evidence="1">
    <location>
        <begin position="108"/>
        <end position="125"/>
    </location>
</feature>